<reference evidence="2 3" key="1">
    <citation type="submission" date="2018-07" db="EMBL/GenBank/DDBJ databases">
        <title>Complete genome sequence of Flavobacterium arcticum type strain SM1502T.</title>
        <authorList>
            <person name="Li Y."/>
            <person name="Li D.-D."/>
        </authorList>
    </citation>
    <scope>NUCLEOTIDE SEQUENCE [LARGE SCALE GENOMIC DNA]</scope>
    <source>
        <strain evidence="2 3">SM1502</strain>
    </source>
</reference>
<dbReference type="AlphaFoldDB" id="A0A345HEB9"/>
<feature type="transmembrane region" description="Helical" evidence="1">
    <location>
        <begin position="90"/>
        <end position="107"/>
    </location>
</feature>
<dbReference type="Proteomes" id="UP000253951">
    <property type="component" value="Chromosome"/>
</dbReference>
<keyword evidence="1" id="KW-0472">Membrane</keyword>
<keyword evidence="3" id="KW-1185">Reference proteome</keyword>
<dbReference type="KEGG" id="fat:DVK85_12105"/>
<protein>
    <submittedName>
        <fullName evidence="2">Uncharacterized protein</fullName>
    </submittedName>
</protein>
<evidence type="ECO:0000256" key="1">
    <source>
        <dbReference type="SAM" id="Phobius"/>
    </source>
</evidence>
<keyword evidence="1" id="KW-0812">Transmembrane</keyword>
<feature type="transmembrane region" description="Helical" evidence="1">
    <location>
        <begin position="12"/>
        <end position="33"/>
    </location>
</feature>
<dbReference type="OrthoDB" id="9982370at2"/>
<proteinExistence type="predicted"/>
<gene>
    <name evidence="2" type="ORF">DVK85_12105</name>
</gene>
<name>A0A345HEB9_9FLAO</name>
<evidence type="ECO:0000313" key="2">
    <source>
        <dbReference type="EMBL" id="AXG74929.1"/>
    </source>
</evidence>
<evidence type="ECO:0000313" key="3">
    <source>
        <dbReference type="Proteomes" id="UP000253951"/>
    </source>
</evidence>
<sequence length="125" mass="14743">MKLKMLISIKFVIHITGLVAMYFIIMPAIDYYHDLEHENERLWKLTELNSKLDNPDYKDPRNQTAILEEIDFLTLRITRIDKRVDASDRIFYLMIFIYLFSAISNSLENKINEIKAATNDTGELL</sequence>
<accession>A0A345HEB9</accession>
<keyword evidence="1" id="KW-1133">Transmembrane helix</keyword>
<dbReference type="RefSeq" id="WP_114678687.1">
    <property type="nucleotide sequence ID" value="NZ_CP031188.1"/>
</dbReference>
<organism evidence="2 3">
    <name type="scientific">Flavobacterium arcticum</name>
    <dbReference type="NCBI Taxonomy" id="1784713"/>
    <lineage>
        <taxon>Bacteria</taxon>
        <taxon>Pseudomonadati</taxon>
        <taxon>Bacteroidota</taxon>
        <taxon>Flavobacteriia</taxon>
        <taxon>Flavobacteriales</taxon>
        <taxon>Flavobacteriaceae</taxon>
        <taxon>Flavobacterium</taxon>
    </lineage>
</organism>
<dbReference type="EMBL" id="CP031188">
    <property type="protein sequence ID" value="AXG74929.1"/>
    <property type="molecule type" value="Genomic_DNA"/>
</dbReference>